<dbReference type="Proteomes" id="UP001234178">
    <property type="component" value="Unassembled WGS sequence"/>
</dbReference>
<organism evidence="2 3">
    <name type="scientific">Daphnia magna</name>
    <dbReference type="NCBI Taxonomy" id="35525"/>
    <lineage>
        <taxon>Eukaryota</taxon>
        <taxon>Metazoa</taxon>
        <taxon>Ecdysozoa</taxon>
        <taxon>Arthropoda</taxon>
        <taxon>Crustacea</taxon>
        <taxon>Branchiopoda</taxon>
        <taxon>Diplostraca</taxon>
        <taxon>Cladocera</taxon>
        <taxon>Anomopoda</taxon>
        <taxon>Daphniidae</taxon>
        <taxon>Daphnia</taxon>
    </lineage>
</organism>
<dbReference type="Pfam" id="PF17800">
    <property type="entry name" value="NPL"/>
    <property type="match status" value="1"/>
</dbReference>
<evidence type="ECO:0000313" key="2">
    <source>
        <dbReference type="EMBL" id="KAK4001981.1"/>
    </source>
</evidence>
<accession>A0ABQ9YMY6</accession>
<feature type="domain" description="Nucleoplasmin-like" evidence="1">
    <location>
        <begin position="10"/>
        <end position="103"/>
    </location>
</feature>
<name>A0ABQ9YMY6_9CRUS</name>
<proteinExistence type="predicted"/>
<protein>
    <recommendedName>
        <fullName evidence="1">Nucleoplasmin-like domain-containing protein</fullName>
    </recommendedName>
</protein>
<keyword evidence="3" id="KW-1185">Reference proteome</keyword>
<dbReference type="EMBL" id="JAOYFB010000001">
    <property type="protein sequence ID" value="KAK4001981.1"/>
    <property type="molecule type" value="Genomic_DNA"/>
</dbReference>
<dbReference type="Gene3D" id="2.60.120.340">
    <property type="entry name" value="Nucleoplasmin core domain"/>
    <property type="match status" value="1"/>
</dbReference>
<reference evidence="2 3" key="1">
    <citation type="journal article" date="2023" name="Nucleic Acids Res.">
        <title>The hologenome of Daphnia magna reveals possible DNA methylation and microbiome-mediated evolution of the host genome.</title>
        <authorList>
            <person name="Chaturvedi A."/>
            <person name="Li X."/>
            <person name="Dhandapani V."/>
            <person name="Marshall H."/>
            <person name="Kissane S."/>
            <person name="Cuenca-Cambronero M."/>
            <person name="Asole G."/>
            <person name="Calvet F."/>
            <person name="Ruiz-Romero M."/>
            <person name="Marangio P."/>
            <person name="Guigo R."/>
            <person name="Rago D."/>
            <person name="Mirbahai L."/>
            <person name="Eastwood N."/>
            <person name="Colbourne J.K."/>
            <person name="Zhou J."/>
            <person name="Mallon E."/>
            <person name="Orsini L."/>
        </authorList>
    </citation>
    <scope>NUCLEOTIDE SEQUENCE [LARGE SCALE GENOMIC DNA]</scope>
    <source>
        <strain evidence="2">LRV0_1</strain>
    </source>
</reference>
<evidence type="ECO:0000313" key="3">
    <source>
        <dbReference type="Proteomes" id="UP001234178"/>
    </source>
</evidence>
<gene>
    <name evidence="2" type="ORF">OUZ56_003843</name>
</gene>
<sequence>MQACPSDRSFWGMVIQPGIKHSFIVERPLHISKAVIDFRSIPIRSSDFSAVTSLLVDMGDNKEIILCNLYMTHPDGYMKKNYKILKPEADLDLYFKAGQMITFFSAKHFPSEFDDLYFKQSVIHLSGYQL</sequence>
<comment type="caution">
    <text evidence="2">The sequence shown here is derived from an EMBL/GenBank/DDBJ whole genome shotgun (WGS) entry which is preliminary data.</text>
</comment>
<evidence type="ECO:0000259" key="1">
    <source>
        <dbReference type="Pfam" id="PF17800"/>
    </source>
</evidence>
<dbReference type="InterPro" id="IPR041232">
    <property type="entry name" value="NPL"/>
</dbReference>